<evidence type="ECO:0000259" key="1">
    <source>
        <dbReference type="Pfam" id="PF03358"/>
    </source>
</evidence>
<dbReference type="EMBL" id="JASHIF010000011">
    <property type="protein sequence ID" value="MDI9860528.1"/>
    <property type="molecule type" value="Genomic_DNA"/>
</dbReference>
<name>A0ABT6YAB6_9BACT</name>
<keyword evidence="3" id="KW-1185">Reference proteome</keyword>
<dbReference type="Gene3D" id="3.40.50.360">
    <property type="match status" value="1"/>
</dbReference>
<evidence type="ECO:0000313" key="2">
    <source>
        <dbReference type="EMBL" id="MDI9860528.1"/>
    </source>
</evidence>
<feature type="domain" description="NADPH-dependent FMN reductase-like" evidence="1">
    <location>
        <begin position="1"/>
        <end position="130"/>
    </location>
</feature>
<gene>
    <name evidence="2" type="ORF">QM524_15040</name>
</gene>
<dbReference type="InterPro" id="IPR005025">
    <property type="entry name" value="FMN_Rdtase-like_dom"/>
</dbReference>
<dbReference type="Proteomes" id="UP001236507">
    <property type="component" value="Unassembled WGS sequence"/>
</dbReference>
<dbReference type="SUPFAM" id="SSF52218">
    <property type="entry name" value="Flavoproteins"/>
    <property type="match status" value="1"/>
</dbReference>
<dbReference type="GO" id="GO:0016491">
    <property type="term" value="F:oxidoreductase activity"/>
    <property type="evidence" value="ECO:0007669"/>
    <property type="project" value="UniProtKB-KW"/>
</dbReference>
<organism evidence="2 3">
    <name type="scientific">Flectobacillus roseus</name>
    <dbReference type="NCBI Taxonomy" id="502259"/>
    <lineage>
        <taxon>Bacteria</taxon>
        <taxon>Pseudomonadati</taxon>
        <taxon>Bacteroidota</taxon>
        <taxon>Cytophagia</taxon>
        <taxon>Cytophagales</taxon>
        <taxon>Flectobacillaceae</taxon>
        <taxon>Flectobacillus</taxon>
    </lineage>
</organism>
<accession>A0ABT6YAB6</accession>
<proteinExistence type="predicted"/>
<dbReference type="RefSeq" id="WP_283345211.1">
    <property type="nucleotide sequence ID" value="NZ_JASHIF010000011.1"/>
</dbReference>
<comment type="caution">
    <text evidence="2">The sequence shown here is derived from an EMBL/GenBank/DDBJ whole genome shotgun (WGS) entry which is preliminary data.</text>
</comment>
<keyword evidence="2" id="KW-0560">Oxidoreductase</keyword>
<reference evidence="2 3" key="1">
    <citation type="submission" date="2023-05" db="EMBL/GenBank/DDBJ databases">
        <title>Novel species of genus Flectobacillus isolated from stream in China.</title>
        <authorList>
            <person name="Lu H."/>
        </authorList>
    </citation>
    <scope>NUCLEOTIDE SEQUENCE [LARGE SCALE GENOMIC DNA]</scope>
    <source>
        <strain evidence="2 3">KCTC 42575</strain>
    </source>
</reference>
<dbReference type="EC" id="1.-.-.-" evidence="2"/>
<evidence type="ECO:0000313" key="3">
    <source>
        <dbReference type="Proteomes" id="UP001236507"/>
    </source>
</evidence>
<dbReference type="InterPro" id="IPR029039">
    <property type="entry name" value="Flavoprotein-like_sf"/>
</dbReference>
<sequence>MNITILSTSPRKNSSSLRFSKYLKSLSQEAGFDQIEIVDFENYDVPFFGQGFIKKDSLSAFQEKLIGAWAKADLVFIVMPEYNWFPDAELINLLNQLGGKDFAHLFGEKTFALAGVSSGRGGKLPAIEMTVMLGKLINFLNQYSVISPRIYESHETHINLNENGELANDNTVYENSVKAFVDYSIKIAQRWNNGKA</sequence>
<dbReference type="Pfam" id="PF03358">
    <property type="entry name" value="FMN_red"/>
    <property type="match status" value="1"/>
</dbReference>
<protein>
    <submittedName>
        <fullName evidence="2">NAD(P)H-dependent oxidoreductase</fullName>
        <ecNumber evidence="2">1.-.-.-</ecNumber>
    </submittedName>
</protein>